<protein>
    <submittedName>
        <fullName evidence="1">Uncharacterized protein</fullName>
    </submittedName>
</protein>
<organism evidence="1">
    <name type="scientific">Moorena producens (strain JHB)</name>
    <dbReference type="NCBI Taxonomy" id="1454205"/>
    <lineage>
        <taxon>Bacteria</taxon>
        <taxon>Bacillati</taxon>
        <taxon>Cyanobacteriota</taxon>
        <taxon>Cyanophyceae</taxon>
        <taxon>Coleofasciculales</taxon>
        <taxon>Coleofasciculaceae</taxon>
        <taxon>Moorena</taxon>
    </lineage>
</organism>
<accession>A0A9Q9SU84</accession>
<dbReference type="EMBL" id="CP017708">
    <property type="protein sequence ID" value="WAN69722.1"/>
    <property type="molecule type" value="Genomic_DNA"/>
</dbReference>
<sequence>MRYTLFFPCSLLPAPCSLLPKNLGALSVGELNSPRVAPQKFVPHKS</sequence>
<proteinExistence type="predicted"/>
<dbReference type="Proteomes" id="UP000176944">
    <property type="component" value="Chromosome"/>
</dbReference>
<evidence type="ECO:0000313" key="1">
    <source>
        <dbReference type="EMBL" id="WAN69722.1"/>
    </source>
</evidence>
<reference evidence="1" key="1">
    <citation type="journal article" date="2017" name="Proc. Natl. Acad. Sci. U.S.A.">
        <title>Comparative genomics uncovers the prolific and distinctive metabolic potential of the cyanobacterial genus Moorea.</title>
        <authorList>
            <person name="Leao T."/>
            <person name="Castelao G."/>
            <person name="Korobeynikov A."/>
            <person name="Monroe E.A."/>
            <person name="Podell S."/>
            <person name="Glukhov E."/>
            <person name="Allen E.E."/>
            <person name="Gerwick W.H."/>
            <person name="Gerwick L."/>
        </authorList>
    </citation>
    <scope>NUCLEOTIDE SEQUENCE</scope>
    <source>
        <strain evidence="1">JHB</strain>
    </source>
</reference>
<dbReference type="AlphaFoldDB" id="A0A9Q9SU84"/>
<gene>
    <name evidence="1" type="ORF">BJP36_37140</name>
</gene>
<name>A0A9Q9SU84_MOOP1</name>
<reference evidence="1" key="2">
    <citation type="submission" date="2022-10" db="EMBL/GenBank/DDBJ databases">
        <authorList>
            <person name="Ngo T.-E."/>
        </authorList>
    </citation>
    <scope>NUCLEOTIDE SEQUENCE</scope>
    <source>
        <strain evidence="1">JHB</strain>
    </source>
</reference>